<dbReference type="InterPro" id="IPR035906">
    <property type="entry name" value="MetI-like_sf"/>
</dbReference>
<dbReference type="PANTHER" id="PTHR42929">
    <property type="entry name" value="INNER MEMBRANE ABC TRANSPORTER PERMEASE PROTEIN YDCU-RELATED-RELATED"/>
    <property type="match status" value="1"/>
</dbReference>
<keyword evidence="11" id="KW-1185">Reference proteome</keyword>
<evidence type="ECO:0000256" key="6">
    <source>
        <dbReference type="ARBA" id="ARBA00022989"/>
    </source>
</evidence>
<evidence type="ECO:0000313" key="11">
    <source>
        <dbReference type="Proteomes" id="UP000291613"/>
    </source>
</evidence>
<name>A0A4Q9GJE8_9HYPH</name>
<reference evidence="10 11" key="1">
    <citation type="submission" date="2019-02" db="EMBL/GenBank/DDBJ databases">
        <title>Hansschlegelia quercus sp. nov., a novel methylotrophic bacterium from buds of oak (Quercus robur L.).</title>
        <authorList>
            <person name="Agafonova N.V."/>
            <person name="Kaparullina E.N."/>
            <person name="Grouzdev D.S."/>
            <person name="Doronina N.V."/>
        </authorList>
    </citation>
    <scope>NUCLEOTIDE SEQUENCE [LARGE SCALE GENOMIC DNA]</scope>
    <source>
        <strain evidence="10 11">Dub</strain>
    </source>
</reference>
<evidence type="ECO:0000259" key="9">
    <source>
        <dbReference type="PROSITE" id="PS50928"/>
    </source>
</evidence>
<evidence type="ECO:0000256" key="5">
    <source>
        <dbReference type="ARBA" id="ARBA00022692"/>
    </source>
</evidence>
<dbReference type="GO" id="GO:0005886">
    <property type="term" value="C:plasma membrane"/>
    <property type="evidence" value="ECO:0007669"/>
    <property type="project" value="UniProtKB-SubCell"/>
</dbReference>
<evidence type="ECO:0000313" key="10">
    <source>
        <dbReference type="EMBL" id="TBN51712.1"/>
    </source>
</evidence>
<keyword evidence="5 8" id="KW-0812">Transmembrane</keyword>
<keyword evidence="4" id="KW-1003">Cell membrane</keyword>
<dbReference type="PANTHER" id="PTHR42929:SF1">
    <property type="entry name" value="INNER MEMBRANE ABC TRANSPORTER PERMEASE PROTEIN YDCU-RELATED"/>
    <property type="match status" value="1"/>
</dbReference>
<organism evidence="10 11">
    <name type="scientific">Hansschlegelia quercus</name>
    <dbReference type="NCBI Taxonomy" id="2528245"/>
    <lineage>
        <taxon>Bacteria</taxon>
        <taxon>Pseudomonadati</taxon>
        <taxon>Pseudomonadota</taxon>
        <taxon>Alphaproteobacteria</taxon>
        <taxon>Hyphomicrobiales</taxon>
        <taxon>Methylopilaceae</taxon>
        <taxon>Hansschlegelia</taxon>
    </lineage>
</organism>
<sequence length="286" mass="30641">MTARKIGSSQIVTALMLLPAAAIFLGLFVGSLAFFFVQSFWKASTFKVTPDFRPGNYLDVVTNYGEVLLYTLGVGVLVASLTTTLAFFFAYAVRFALGRLGDLMLAIALTTLFGGYLVKIYAWRTILGSDGIINSALINLGLIDRPLSFLLFNLGAVVVTLTHYLLPLAILPLYGALRDVDETELAAARDMGASRSRVMLDIVLPQVRPALMASFSVCFLLAAGDYVTPAMVGSPGNAMFGNFIQSQFGLRMNTPSGAAMSFTLIGTSLVLLTLIGAGLRKGLQPR</sequence>
<gene>
    <name evidence="10" type="ORF">EYR15_12395</name>
</gene>
<dbReference type="Gene3D" id="1.10.3720.10">
    <property type="entry name" value="MetI-like"/>
    <property type="match status" value="1"/>
</dbReference>
<feature type="transmembrane region" description="Helical" evidence="8">
    <location>
        <begin position="103"/>
        <end position="122"/>
    </location>
</feature>
<proteinExistence type="inferred from homology"/>
<dbReference type="CDD" id="cd06261">
    <property type="entry name" value="TM_PBP2"/>
    <property type="match status" value="1"/>
</dbReference>
<dbReference type="Pfam" id="PF00528">
    <property type="entry name" value="BPD_transp_1"/>
    <property type="match status" value="1"/>
</dbReference>
<protein>
    <submittedName>
        <fullName evidence="10">ABC transporter permease</fullName>
    </submittedName>
</protein>
<feature type="transmembrane region" description="Helical" evidence="8">
    <location>
        <begin position="258"/>
        <end position="279"/>
    </location>
</feature>
<comment type="similarity">
    <text evidence="2">Belongs to the binding-protein-dependent transport system permease family. CysTW subfamily.</text>
</comment>
<comment type="subcellular location">
    <subcellularLocation>
        <location evidence="1 8">Cell membrane</location>
        <topology evidence="1 8">Multi-pass membrane protein</topology>
    </subcellularLocation>
</comment>
<dbReference type="OrthoDB" id="9807047at2"/>
<evidence type="ECO:0000256" key="4">
    <source>
        <dbReference type="ARBA" id="ARBA00022475"/>
    </source>
</evidence>
<dbReference type="EMBL" id="SIUB01000006">
    <property type="protein sequence ID" value="TBN51712.1"/>
    <property type="molecule type" value="Genomic_DNA"/>
</dbReference>
<evidence type="ECO:0000256" key="7">
    <source>
        <dbReference type="ARBA" id="ARBA00023136"/>
    </source>
</evidence>
<evidence type="ECO:0000256" key="8">
    <source>
        <dbReference type="RuleBase" id="RU363032"/>
    </source>
</evidence>
<comment type="caution">
    <text evidence="10">The sequence shown here is derived from an EMBL/GenBank/DDBJ whole genome shotgun (WGS) entry which is preliminary data.</text>
</comment>
<feature type="transmembrane region" description="Helical" evidence="8">
    <location>
        <begin position="67"/>
        <end position="91"/>
    </location>
</feature>
<dbReference type="SUPFAM" id="SSF161098">
    <property type="entry name" value="MetI-like"/>
    <property type="match status" value="1"/>
</dbReference>
<evidence type="ECO:0000256" key="1">
    <source>
        <dbReference type="ARBA" id="ARBA00004651"/>
    </source>
</evidence>
<dbReference type="GO" id="GO:0055085">
    <property type="term" value="P:transmembrane transport"/>
    <property type="evidence" value="ECO:0007669"/>
    <property type="project" value="InterPro"/>
</dbReference>
<dbReference type="AlphaFoldDB" id="A0A4Q9GJE8"/>
<dbReference type="InterPro" id="IPR000515">
    <property type="entry name" value="MetI-like"/>
</dbReference>
<keyword evidence="3 8" id="KW-0813">Transport</keyword>
<evidence type="ECO:0000256" key="2">
    <source>
        <dbReference type="ARBA" id="ARBA00007069"/>
    </source>
</evidence>
<keyword evidence="7 8" id="KW-0472">Membrane</keyword>
<feature type="domain" description="ABC transmembrane type-1" evidence="9">
    <location>
        <begin position="68"/>
        <end position="275"/>
    </location>
</feature>
<keyword evidence="6 8" id="KW-1133">Transmembrane helix</keyword>
<feature type="transmembrane region" description="Helical" evidence="8">
    <location>
        <begin position="12"/>
        <end position="37"/>
    </location>
</feature>
<accession>A0A4Q9GJE8</accession>
<feature type="transmembrane region" description="Helical" evidence="8">
    <location>
        <begin position="149"/>
        <end position="177"/>
    </location>
</feature>
<evidence type="ECO:0000256" key="3">
    <source>
        <dbReference type="ARBA" id="ARBA00022448"/>
    </source>
</evidence>
<dbReference type="RefSeq" id="WP_131003875.1">
    <property type="nucleotide sequence ID" value="NZ_JBHSZR010000001.1"/>
</dbReference>
<dbReference type="Proteomes" id="UP000291613">
    <property type="component" value="Unassembled WGS sequence"/>
</dbReference>
<dbReference type="PROSITE" id="PS50928">
    <property type="entry name" value="ABC_TM1"/>
    <property type="match status" value="1"/>
</dbReference>